<dbReference type="PANTHER" id="PTHR42799">
    <property type="entry name" value="MITOCHONDRIAL PEPTIDE METHIONINE SULFOXIDE REDUCTASE"/>
    <property type="match status" value="1"/>
</dbReference>
<dbReference type="Pfam" id="PF01625">
    <property type="entry name" value="PMSR"/>
    <property type="match status" value="1"/>
</dbReference>
<evidence type="ECO:0000256" key="3">
    <source>
        <dbReference type="ARBA" id="ARBA00048782"/>
    </source>
</evidence>
<dbReference type="InterPro" id="IPR002569">
    <property type="entry name" value="Met_Sox_Rdtase_MsrA_dom"/>
</dbReference>
<dbReference type="RefSeq" id="WP_085882280.1">
    <property type="nucleotide sequence ID" value="NZ_FWFR01000001.1"/>
</dbReference>
<feature type="domain" description="Peptide methionine sulphoxide reductase MsrA" evidence="5">
    <location>
        <begin position="4"/>
        <end position="148"/>
    </location>
</feature>
<dbReference type="GO" id="GO:0033744">
    <property type="term" value="F:L-methionine:thioredoxin-disulfide S-oxidoreductase activity"/>
    <property type="evidence" value="ECO:0007669"/>
    <property type="project" value="RHEA"/>
</dbReference>
<protein>
    <recommendedName>
        <fullName evidence="4">Peptide methionine sulfoxide reductase MsrA</fullName>
        <shortName evidence="4">Protein-methionine-S-oxide reductase</shortName>
        <ecNumber evidence="4">1.8.4.11</ecNumber>
    </recommendedName>
    <alternativeName>
        <fullName evidence="4">Peptide-methionine (S)-S-oxide reductase</fullName>
        <shortName evidence="4">Peptide Met(O) reductase</shortName>
    </alternativeName>
</protein>
<dbReference type="AlphaFoldDB" id="A0A1Y5S2B1"/>
<sequence>MTIAIFGGGCFWGVEAAFRSIEGVQGTTVGFCGGSTSHPSYSDVCSGRTGHAEVVRIDYDPDEISYDALLDIFWNCHDPSQKNRQGPDIGPQYRSVIFCKDQDQRKAAEASRARLQASGRHGEIATSIEMASAFWVADTTHQQYFEKHGIAAGRRSF</sequence>
<dbReference type="OrthoDB" id="4174719at2"/>
<accession>A0A1Y5S2B1</accession>
<proteinExistence type="inferred from homology"/>
<dbReference type="EC" id="1.8.4.11" evidence="4"/>
<evidence type="ECO:0000259" key="5">
    <source>
        <dbReference type="Pfam" id="PF01625"/>
    </source>
</evidence>
<dbReference type="InterPro" id="IPR036509">
    <property type="entry name" value="Met_Sox_Rdtase_MsrA_sf"/>
</dbReference>
<evidence type="ECO:0000256" key="2">
    <source>
        <dbReference type="ARBA" id="ARBA00047806"/>
    </source>
</evidence>
<dbReference type="SUPFAM" id="SSF55068">
    <property type="entry name" value="Peptide methionine sulfoxide reductase"/>
    <property type="match status" value="1"/>
</dbReference>
<dbReference type="Proteomes" id="UP000193200">
    <property type="component" value="Unassembled WGS sequence"/>
</dbReference>
<evidence type="ECO:0000313" key="7">
    <source>
        <dbReference type="Proteomes" id="UP000193200"/>
    </source>
</evidence>
<gene>
    <name evidence="6" type="primary">msrA_1</name>
    <name evidence="4" type="synonym">msrA</name>
    <name evidence="6" type="ORF">OCH7691_01014</name>
</gene>
<keyword evidence="7" id="KW-1185">Reference proteome</keyword>
<name>A0A1Y5S2B1_9PROT</name>
<dbReference type="NCBIfam" id="TIGR00401">
    <property type="entry name" value="msrA"/>
    <property type="match status" value="1"/>
</dbReference>
<comment type="function">
    <text evidence="4">Has an important function as a repair enzyme for proteins that have been inactivated by oxidation. Catalyzes the reversible oxidation-reduction of methionine sulfoxide in proteins to methionine.</text>
</comment>
<comment type="similarity">
    <text evidence="4">Belongs to the MsrA Met sulfoxide reductase family.</text>
</comment>
<dbReference type="GO" id="GO:0034599">
    <property type="term" value="P:cellular response to oxidative stress"/>
    <property type="evidence" value="ECO:0007669"/>
    <property type="project" value="TreeGrafter"/>
</dbReference>
<dbReference type="InParanoid" id="A0A1Y5S2B1"/>
<keyword evidence="1 4" id="KW-0560">Oxidoreductase</keyword>
<comment type="catalytic activity">
    <reaction evidence="2 4">
        <text>L-methionyl-[protein] + [thioredoxin]-disulfide + H2O = L-methionyl-(S)-S-oxide-[protein] + [thioredoxin]-dithiol</text>
        <dbReference type="Rhea" id="RHEA:14217"/>
        <dbReference type="Rhea" id="RHEA-COMP:10698"/>
        <dbReference type="Rhea" id="RHEA-COMP:10700"/>
        <dbReference type="Rhea" id="RHEA-COMP:12313"/>
        <dbReference type="Rhea" id="RHEA-COMP:12315"/>
        <dbReference type="ChEBI" id="CHEBI:15377"/>
        <dbReference type="ChEBI" id="CHEBI:16044"/>
        <dbReference type="ChEBI" id="CHEBI:29950"/>
        <dbReference type="ChEBI" id="CHEBI:44120"/>
        <dbReference type="ChEBI" id="CHEBI:50058"/>
        <dbReference type="EC" id="1.8.4.11"/>
    </reaction>
</comment>
<evidence type="ECO:0000256" key="4">
    <source>
        <dbReference type="HAMAP-Rule" id="MF_01401"/>
    </source>
</evidence>
<dbReference type="GO" id="GO:0008113">
    <property type="term" value="F:peptide-methionine (S)-S-oxide reductase activity"/>
    <property type="evidence" value="ECO:0007669"/>
    <property type="project" value="UniProtKB-UniRule"/>
</dbReference>
<dbReference type="HAMAP" id="MF_01401">
    <property type="entry name" value="MsrA"/>
    <property type="match status" value="1"/>
</dbReference>
<dbReference type="EMBL" id="FWFR01000001">
    <property type="protein sequence ID" value="SLN29645.1"/>
    <property type="molecule type" value="Genomic_DNA"/>
</dbReference>
<dbReference type="InterPro" id="IPR050162">
    <property type="entry name" value="MsrA_MetSO_reductase"/>
</dbReference>
<dbReference type="GO" id="GO:0005737">
    <property type="term" value="C:cytoplasm"/>
    <property type="evidence" value="ECO:0007669"/>
    <property type="project" value="TreeGrafter"/>
</dbReference>
<comment type="catalytic activity">
    <reaction evidence="3 4">
        <text>[thioredoxin]-disulfide + L-methionine + H2O = L-methionine (S)-S-oxide + [thioredoxin]-dithiol</text>
        <dbReference type="Rhea" id="RHEA:19993"/>
        <dbReference type="Rhea" id="RHEA-COMP:10698"/>
        <dbReference type="Rhea" id="RHEA-COMP:10700"/>
        <dbReference type="ChEBI" id="CHEBI:15377"/>
        <dbReference type="ChEBI" id="CHEBI:29950"/>
        <dbReference type="ChEBI" id="CHEBI:50058"/>
        <dbReference type="ChEBI" id="CHEBI:57844"/>
        <dbReference type="ChEBI" id="CHEBI:58772"/>
        <dbReference type="EC" id="1.8.4.11"/>
    </reaction>
</comment>
<dbReference type="Gene3D" id="3.30.1060.10">
    <property type="entry name" value="Peptide methionine sulphoxide reductase MsrA"/>
    <property type="match status" value="1"/>
</dbReference>
<dbReference type="PANTHER" id="PTHR42799:SF2">
    <property type="entry name" value="MITOCHONDRIAL PEPTIDE METHIONINE SULFOXIDE REDUCTASE"/>
    <property type="match status" value="1"/>
</dbReference>
<evidence type="ECO:0000313" key="6">
    <source>
        <dbReference type="EMBL" id="SLN29645.1"/>
    </source>
</evidence>
<feature type="active site" evidence="4">
    <location>
        <position position="10"/>
    </location>
</feature>
<organism evidence="6 7">
    <name type="scientific">Oceanibacterium hippocampi</name>
    <dbReference type="NCBI Taxonomy" id="745714"/>
    <lineage>
        <taxon>Bacteria</taxon>
        <taxon>Pseudomonadati</taxon>
        <taxon>Pseudomonadota</taxon>
        <taxon>Alphaproteobacteria</taxon>
        <taxon>Sneathiellales</taxon>
        <taxon>Sneathiellaceae</taxon>
        <taxon>Oceanibacterium</taxon>
    </lineage>
</organism>
<evidence type="ECO:0000256" key="1">
    <source>
        <dbReference type="ARBA" id="ARBA00023002"/>
    </source>
</evidence>
<reference evidence="6 7" key="1">
    <citation type="submission" date="2017-03" db="EMBL/GenBank/DDBJ databases">
        <authorList>
            <person name="Afonso C.L."/>
            <person name="Miller P.J."/>
            <person name="Scott M.A."/>
            <person name="Spackman E."/>
            <person name="Goraichik I."/>
            <person name="Dimitrov K.M."/>
            <person name="Suarez D.L."/>
            <person name="Swayne D.E."/>
        </authorList>
    </citation>
    <scope>NUCLEOTIDE SEQUENCE [LARGE SCALE GENOMIC DNA]</scope>
    <source>
        <strain evidence="6 7">CECT 7691</strain>
    </source>
</reference>